<gene>
    <name evidence="2" type="ORF">PCOR1329_LOCUS30709</name>
</gene>
<name>A0ABN9SLZ4_9DINO</name>
<evidence type="ECO:0008006" key="4">
    <source>
        <dbReference type="Google" id="ProtNLM"/>
    </source>
</evidence>
<keyword evidence="3" id="KW-1185">Reference proteome</keyword>
<feature type="region of interest" description="Disordered" evidence="1">
    <location>
        <begin position="63"/>
        <end position="133"/>
    </location>
</feature>
<comment type="caution">
    <text evidence="2">The sequence shown here is derived from an EMBL/GenBank/DDBJ whole genome shotgun (WGS) entry which is preliminary data.</text>
</comment>
<sequence length="213" mass="23404">MQFRISSTTLSMRASLRQEADSRLVPIYGKLENHDLRINRREADVKKPRETLIVAKSEVHAPVLRPAGGPTGFDRDVDPCTGKVQSPAGNRPLRPPQPGGPWHRFSAPGEEGESQCGHMSEPAHGPEGKCVQGSEARSCFPVPEPHFLHRQAQLTDHLEVQASSSHRVKPDEGCPVIMYASTNLAAEQIDRARTAPLFENARRQSATAHEGSR</sequence>
<organism evidence="2 3">
    <name type="scientific">Prorocentrum cordatum</name>
    <dbReference type="NCBI Taxonomy" id="2364126"/>
    <lineage>
        <taxon>Eukaryota</taxon>
        <taxon>Sar</taxon>
        <taxon>Alveolata</taxon>
        <taxon>Dinophyceae</taxon>
        <taxon>Prorocentrales</taxon>
        <taxon>Prorocentraceae</taxon>
        <taxon>Prorocentrum</taxon>
    </lineage>
</organism>
<evidence type="ECO:0000313" key="2">
    <source>
        <dbReference type="EMBL" id="CAK0832825.1"/>
    </source>
</evidence>
<protein>
    <recommendedName>
        <fullName evidence="4">Cysteine dioxygenase</fullName>
    </recommendedName>
</protein>
<dbReference type="Proteomes" id="UP001189429">
    <property type="component" value="Unassembled WGS sequence"/>
</dbReference>
<proteinExistence type="predicted"/>
<evidence type="ECO:0000256" key="1">
    <source>
        <dbReference type="SAM" id="MobiDB-lite"/>
    </source>
</evidence>
<reference evidence="2" key="1">
    <citation type="submission" date="2023-10" db="EMBL/GenBank/DDBJ databases">
        <authorList>
            <person name="Chen Y."/>
            <person name="Shah S."/>
            <person name="Dougan E. K."/>
            <person name="Thang M."/>
            <person name="Chan C."/>
        </authorList>
    </citation>
    <scope>NUCLEOTIDE SEQUENCE [LARGE SCALE GENOMIC DNA]</scope>
</reference>
<accession>A0ABN9SLZ4</accession>
<dbReference type="EMBL" id="CAUYUJ010011891">
    <property type="protein sequence ID" value="CAK0832825.1"/>
    <property type="molecule type" value="Genomic_DNA"/>
</dbReference>
<evidence type="ECO:0000313" key="3">
    <source>
        <dbReference type="Proteomes" id="UP001189429"/>
    </source>
</evidence>